<evidence type="ECO:0000313" key="2">
    <source>
        <dbReference type="EMBL" id="MDH2134106.1"/>
    </source>
</evidence>
<dbReference type="Proteomes" id="UP001162318">
    <property type="component" value="Unassembled WGS sequence"/>
</dbReference>
<proteinExistence type="predicted"/>
<comment type="caution">
    <text evidence="2">The sequence shown here is derived from an EMBL/GenBank/DDBJ whole genome shotgun (WGS) entry which is preliminary data.</text>
</comment>
<feature type="transmembrane region" description="Helical" evidence="1">
    <location>
        <begin position="48"/>
        <end position="73"/>
    </location>
</feature>
<keyword evidence="1" id="KW-0472">Membrane</keyword>
<dbReference type="AlphaFoldDB" id="A0AA42X170"/>
<feature type="transmembrane region" description="Helical" evidence="1">
    <location>
        <begin position="12"/>
        <end position="36"/>
    </location>
</feature>
<name>A0AA42X170_SPHYA</name>
<keyword evidence="1" id="KW-1133">Transmembrane helix</keyword>
<keyword evidence="1" id="KW-0812">Transmembrane</keyword>
<gene>
    <name evidence="2" type="ORF">N5J77_23525</name>
</gene>
<reference evidence="2" key="1">
    <citation type="submission" date="2022-09" db="EMBL/GenBank/DDBJ databases">
        <title>Intensive care unit water sources are persistently colonized with multi-drug resistant bacteria and are the site of extensive horizontal gene transfer of antibiotic resistance genes.</title>
        <authorList>
            <person name="Diorio-Toth L."/>
        </authorList>
    </citation>
    <scope>NUCLEOTIDE SEQUENCE</scope>
    <source>
        <strain evidence="2">GD03659</strain>
    </source>
</reference>
<evidence type="ECO:0000256" key="1">
    <source>
        <dbReference type="SAM" id="Phobius"/>
    </source>
</evidence>
<accession>A0AA42X170</accession>
<dbReference type="EMBL" id="JAOCKX010000049">
    <property type="protein sequence ID" value="MDH2134106.1"/>
    <property type="molecule type" value="Genomic_DNA"/>
</dbReference>
<evidence type="ECO:0000313" key="3">
    <source>
        <dbReference type="Proteomes" id="UP001162318"/>
    </source>
</evidence>
<dbReference type="RefSeq" id="WP_279776303.1">
    <property type="nucleotide sequence ID" value="NZ_JAOCKX010000049.1"/>
</dbReference>
<sequence>MGAYWKAVVSHLGSAAYDVLFVAFISLMPLLLGRLASVINHEATAGPYLAFLSNGQLAFFSMGSLATLLLYCLRKRLPDASALWIGLVSITLLLFLVA</sequence>
<feature type="non-terminal residue" evidence="2">
    <location>
        <position position="98"/>
    </location>
</feature>
<protein>
    <submittedName>
        <fullName evidence="2">Uncharacterized protein</fullName>
    </submittedName>
</protein>
<feature type="transmembrane region" description="Helical" evidence="1">
    <location>
        <begin position="80"/>
        <end position="97"/>
    </location>
</feature>
<organism evidence="2 3">
    <name type="scientific">Sphingobium yanoikuyae</name>
    <name type="common">Sphingomonas yanoikuyae</name>
    <dbReference type="NCBI Taxonomy" id="13690"/>
    <lineage>
        <taxon>Bacteria</taxon>
        <taxon>Pseudomonadati</taxon>
        <taxon>Pseudomonadota</taxon>
        <taxon>Alphaproteobacteria</taxon>
        <taxon>Sphingomonadales</taxon>
        <taxon>Sphingomonadaceae</taxon>
        <taxon>Sphingobium</taxon>
    </lineage>
</organism>